<accession>A0A9D1NZK2</accession>
<evidence type="ECO:0000256" key="1">
    <source>
        <dbReference type="SAM" id="Phobius"/>
    </source>
</evidence>
<proteinExistence type="predicted"/>
<comment type="caution">
    <text evidence="3">The sequence shown here is derived from an EMBL/GenBank/DDBJ whole genome shotgun (WGS) entry which is preliminary data.</text>
</comment>
<feature type="transmembrane region" description="Helical" evidence="1">
    <location>
        <begin position="43"/>
        <end position="63"/>
    </location>
</feature>
<keyword evidence="1" id="KW-0472">Membrane</keyword>
<dbReference type="InterPro" id="IPR018392">
    <property type="entry name" value="LysM"/>
</dbReference>
<dbReference type="SUPFAM" id="SSF54106">
    <property type="entry name" value="LysM domain"/>
    <property type="match status" value="1"/>
</dbReference>
<evidence type="ECO:0000259" key="2">
    <source>
        <dbReference type="PROSITE" id="PS51782"/>
    </source>
</evidence>
<feature type="domain" description="LysM" evidence="2">
    <location>
        <begin position="78"/>
        <end position="129"/>
    </location>
</feature>
<reference evidence="3" key="2">
    <citation type="journal article" date="2021" name="PeerJ">
        <title>Extensive microbial diversity within the chicken gut microbiome revealed by metagenomics and culture.</title>
        <authorList>
            <person name="Gilroy R."/>
            <person name="Ravi A."/>
            <person name="Getino M."/>
            <person name="Pursley I."/>
            <person name="Horton D.L."/>
            <person name="Alikhan N.F."/>
            <person name="Baker D."/>
            <person name="Gharbi K."/>
            <person name="Hall N."/>
            <person name="Watson M."/>
            <person name="Adriaenssens E.M."/>
            <person name="Foster-Nyarko E."/>
            <person name="Jarju S."/>
            <person name="Secka A."/>
            <person name="Antonio M."/>
            <person name="Oren A."/>
            <person name="Chaudhuri R.R."/>
            <person name="La Ragione R."/>
            <person name="Hildebrand F."/>
            <person name="Pallen M.J."/>
        </authorList>
    </citation>
    <scope>NUCLEOTIDE SEQUENCE</scope>
    <source>
        <strain evidence="3">ChiBcec6-7307</strain>
    </source>
</reference>
<reference evidence="3" key="1">
    <citation type="submission" date="2020-10" db="EMBL/GenBank/DDBJ databases">
        <authorList>
            <person name="Gilroy R."/>
        </authorList>
    </citation>
    <scope>NUCLEOTIDE SEQUENCE</scope>
    <source>
        <strain evidence="3">ChiBcec6-7307</strain>
    </source>
</reference>
<dbReference type="AlphaFoldDB" id="A0A9D1NZK2"/>
<dbReference type="SMART" id="SM00257">
    <property type="entry name" value="LysM"/>
    <property type="match status" value="1"/>
</dbReference>
<dbReference type="Proteomes" id="UP000886889">
    <property type="component" value="Unassembled WGS sequence"/>
</dbReference>
<keyword evidence="1" id="KW-1133">Transmembrane helix</keyword>
<organism evidence="3 4">
    <name type="scientific">Candidatus Merdiplasma excrementigallinarum</name>
    <dbReference type="NCBI Taxonomy" id="2840864"/>
    <lineage>
        <taxon>Bacteria</taxon>
        <taxon>Bacillati</taxon>
        <taxon>Bacillota</taxon>
        <taxon>Clostridia</taxon>
        <taxon>Lachnospirales</taxon>
        <taxon>Lachnospiraceae</taxon>
        <taxon>Lachnospiraceae incertae sedis</taxon>
        <taxon>Candidatus Merdiplasma</taxon>
    </lineage>
</organism>
<protein>
    <submittedName>
        <fullName evidence="3">LysM peptidoglycan-binding domain-containing protein</fullName>
    </submittedName>
</protein>
<gene>
    <name evidence="3" type="ORF">IAC80_02665</name>
</gene>
<dbReference type="PROSITE" id="PS51782">
    <property type="entry name" value="LYSM"/>
    <property type="match status" value="1"/>
</dbReference>
<dbReference type="CDD" id="cd00118">
    <property type="entry name" value="LysM"/>
    <property type="match status" value="1"/>
</dbReference>
<dbReference type="InterPro" id="IPR036779">
    <property type="entry name" value="LysM_dom_sf"/>
</dbReference>
<dbReference type="EMBL" id="DVOS01000029">
    <property type="protein sequence ID" value="HIV22823.1"/>
    <property type="molecule type" value="Genomic_DNA"/>
</dbReference>
<sequence length="137" mass="15980">MKREYGQRNAYGRARQGEYVYGREERLRLLRIRRRRRAFRKRLLLTAAAVAAAFLLGFSLSGFSGMPSEKTPSYKYYTAVTVHRDDTLWSIASQYMTDGYDSLQDYIGEIREINGMESSKLYYGQKLVVPYYSSEIL</sequence>
<evidence type="ECO:0000313" key="3">
    <source>
        <dbReference type="EMBL" id="HIV22823.1"/>
    </source>
</evidence>
<dbReference type="Gene3D" id="3.10.350.10">
    <property type="entry name" value="LysM domain"/>
    <property type="match status" value="1"/>
</dbReference>
<dbReference type="Pfam" id="PF01476">
    <property type="entry name" value="LysM"/>
    <property type="match status" value="1"/>
</dbReference>
<name>A0A9D1NZK2_9FIRM</name>
<keyword evidence="1" id="KW-0812">Transmembrane</keyword>
<evidence type="ECO:0000313" key="4">
    <source>
        <dbReference type="Proteomes" id="UP000886889"/>
    </source>
</evidence>